<dbReference type="eggNOG" id="COG1231">
    <property type="taxonomic scope" value="Bacteria"/>
</dbReference>
<dbReference type="PANTHER" id="PTHR43135">
    <property type="entry name" value="ALPHA-D-RIBOSE 1-METHYLPHOSPHONATE 5-TRIPHOSPHATE DIPHOSPHATASE"/>
    <property type="match status" value="1"/>
</dbReference>
<dbReference type="SUPFAM" id="SSF54373">
    <property type="entry name" value="FAD-linked reductases, C-terminal domain"/>
    <property type="match status" value="1"/>
</dbReference>
<dbReference type="EMBL" id="AYXG01000020">
    <property type="protein sequence ID" value="EWC64175.1"/>
    <property type="molecule type" value="Genomic_DNA"/>
</dbReference>
<sequence>MSTPPPAADLQVDFPFDYAAHVAGGRRIGRLPASALGTRVAVIGTGGSGLTAAYELLRVGATPILYEAERSPDGPGGRRLGGRMHSRRLAPADSAVVELGCMRAPDSARLLRHYADLFGLHWQPFRDEYAPGTTPRTVLDVDGRTRAVGEITDLYPEDEVFRQAHTRWLEALERIGLTDLRRAVAARDPEGIRRRWAALLGRYEQWTFHRFLLDPDGAGLTWDQARVLGTAGVGTAAWDCFFGLAFTEVARLLLATEGAEVFHLREGMAAVADGFWEHRTGLPDGRFTSLAEVNDGAPRPGVVTLEVGEDATEGVVVHDEDGRADWFPAVVFTPQLHVLETSVRVRPLRPGGAPPFGPRLLRAIRRLSYWQSAKTVLVTETPFWIGTSLDGVTLTDRLPRATYTMDFGEPREPGGRRSVLVLSFTWAEDSMKVASSTLEERVGAFVDELCEIHPEVAEELRRQVAAGVTRTISWEGERNFKGICRFSRPGEYPYQWDLFSHFVKGAAGVPGEPANPLFLAGDDVSWSPGWLDHAMASGLNAAWGVLDCLGGKTTSDNPGPGDVWQREHHRPLTPAEVVDRQVPSRPPTTTSPRDTAHDEFVVTADRLWDGERMRPAAEARVLVRQGRVEQVGARVTGSPTAQSIDLPGHTLLPGLVDCHVHVLDESLNTASIGEQTLRALPAMRTLLDNGFTTVRDLGSADYPSTIDLRQAVEEGLVVGPRLLTAPNIISARGGHGDKEPDLTTRFGIEVGTLADGTAEVVAQVRRQVRAGADWIKFAASGGFGTPSDHPAAVTYTQAEMTALVAAATDLGLPCAVHAFNDEAVRRAVRAGVRSVEHANLAGADTLALLAERDIYLVPTLHVVFHHVDRLDDEDFWEGKPDVLRAKFRDCAESLRSSAALLADSDVRLAFGTDASVIPYADTWREFTTMARVGIGAERILRSATSVAADLLRQPDLGRVRPGAVGDLVAVPGDPTEDMGVMGEVDFIMQAGTVRKP</sequence>
<dbReference type="Proteomes" id="UP000019277">
    <property type="component" value="Unassembled WGS sequence"/>
</dbReference>
<dbReference type="SUPFAM" id="SSF51905">
    <property type="entry name" value="FAD/NAD(P)-binding domain"/>
    <property type="match status" value="1"/>
</dbReference>
<dbReference type="AlphaFoldDB" id="W7ITF3"/>
<comment type="caution">
    <text evidence="3">The sequence shown here is derived from an EMBL/GenBank/DDBJ whole genome shotgun (WGS) entry which is preliminary data.</text>
</comment>
<dbReference type="GO" id="GO:0102009">
    <property type="term" value="F:proline dipeptidase activity"/>
    <property type="evidence" value="ECO:0007669"/>
    <property type="project" value="UniProtKB-EC"/>
</dbReference>
<proteinExistence type="predicted"/>
<dbReference type="EC" id="3.4.13.9" evidence="3"/>
<organism evidence="3 4">
    <name type="scientific">Actinokineospora spheciospongiae</name>
    <dbReference type="NCBI Taxonomy" id="909613"/>
    <lineage>
        <taxon>Bacteria</taxon>
        <taxon>Bacillati</taxon>
        <taxon>Actinomycetota</taxon>
        <taxon>Actinomycetes</taxon>
        <taxon>Pseudonocardiales</taxon>
        <taxon>Pseudonocardiaceae</taxon>
        <taxon>Actinokineospora</taxon>
    </lineage>
</organism>
<dbReference type="GO" id="GO:0016491">
    <property type="term" value="F:oxidoreductase activity"/>
    <property type="evidence" value="ECO:0007669"/>
    <property type="project" value="InterPro"/>
</dbReference>
<name>W7ITF3_9PSEU</name>
<dbReference type="InterPro" id="IPR057744">
    <property type="entry name" value="OTAase-like"/>
</dbReference>
<accession>W7ITF3</accession>
<keyword evidence="4" id="KW-1185">Reference proteome</keyword>
<dbReference type="InterPro" id="IPR002937">
    <property type="entry name" value="Amino_oxidase"/>
</dbReference>
<protein>
    <submittedName>
        <fullName evidence="3">Prolidase</fullName>
        <ecNumber evidence="3">3.4.13.9</ecNumber>
    </submittedName>
</protein>
<dbReference type="Gene3D" id="3.20.20.140">
    <property type="entry name" value="Metal-dependent hydrolases"/>
    <property type="match status" value="1"/>
</dbReference>
<dbReference type="STRING" id="909613.UO65_0501"/>
<dbReference type="RefSeq" id="WP_084175242.1">
    <property type="nucleotide sequence ID" value="NZ_AYXG01000020.1"/>
</dbReference>
<dbReference type="GO" id="GO:0016810">
    <property type="term" value="F:hydrolase activity, acting on carbon-nitrogen (but not peptide) bonds"/>
    <property type="evidence" value="ECO:0007669"/>
    <property type="project" value="InterPro"/>
</dbReference>
<dbReference type="OrthoDB" id="3514520at2"/>
<feature type="domain" description="Amine oxidase" evidence="1">
    <location>
        <begin position="48"/>
        <end position="546"/>
    </location>
</feature>
<dbReference type="InterPro" id="IPR011059">
    <property type="entry name" value="Metal-dep_hydrolase_composite"/>
</dbReference>
<dbReference type="Gene3D" id="2.30.40.10">
    <property type="entry name" value="Urease, subunit C, domain 1"/>
    <property type="match status" value="1"/>
</dbReference>
<evidence type="ECO:0000313" key="4">
    <source>
        <dbReference type="Proteomes" id="UP000019277"/>
    </source>
</evidence>
<dbReference type="InterPro" id="IPR032466">
    <property type="entry name" value="Metal_Hydrolase"/>
</dbReference>
<dbReference type="Pfam" id="PF01593">
    <property type="entry name" value="Amino_oxidase"/>
    <property type="match status" value="1"/>
</dbReference>
<evidence type="ECO:0000259" key="2">
    <source>
        <dbReference type="Pfam" id="PF01979"/>
    </source>
</evidence>
<dbReference type="eggNOG" id="COG1228">
    <property type="taxonomic scope" value="Bacteria"/>
</dbReference>
<dbReference type="InterPro" id="IPR051781">
    <property type="entry name" value="Metallo-dep_Hydrolase"/>
</dbReference>
<dbReference type="SUPFAM" id="SSF51338">
    <property type="entry name" value="Composite domain of metallo-dependent hydrolases"/>
    <property type="match status" value="1"/>
</dbReference>
<gene>
    <name evidence="3" type="ORF">UO65_0501</name>
</gene>
<dbReference type="InterPro" id="IPR036188">
    <property type="entry name" value="FAD/NAD-bd_sf"/>
</dbReference>
<dbReference type="PANTHER" id="PTHR43135:SF3">
    <property type="entry name" value="ALPHA-D-RIBOSE 1-METHYLPHOSPHONATE 5-TRIPHOSPHATE DIPHOSPHATASE"/>
    <property type="match status" value="1"/>
</dbReference>
<dbReference type="Pfam" id="PF01979">
    <property type="entry name" value="Amidohydro_1"/>
    <property type="match status" value="1"/>
</dbReference>
<dbReference type="Gene3D" id="3.90.660.10">
    <property type="match status" value="1"/>
</dbReference>
<keyword evidence="3" id="KW-0224">Dipeptidase</keyword>
<evidence type="ECO:0000259" key="1">
    <source>
        <dbReference type="Pfam" id="PF01593"/>
    </source>
</evidence>
<dbReference type="PATRIC" id="fig|909613.9.peg.515"/>
<keyword evidence="3" id="KW-0378">Hydrolase</keyword>
<dbReference type="Gene3D" id="1.10.405.40">
    <property type="match status" value="1"/>
</dbReference>
<feature type="domain" description="Amidohydrolase-related" evidence="2">
    <location>
        <begin position="650"/>
        <end position="978"/>
    </location>
</feature>
<dbReference type="InterPro" id="IPR006680">
    <property type="entry name" value="Amidohydro-rel"/>
</dbReference>
<dbReference type="SUPFAM" id="SSF51556">
    <property type="entry name" value="Metallo-dependent hydrolases"/>
    <property type="match status" value="1"/>
</dbReference>
<dbReference type="Gene3D" id="3.50.50.60">
    <property type="entry name" value="FAD/NAD(P)-binding domain"/>
    <property type="match status" value="1"/>
</dbReference>
<dbReference type="CDD" id="cd01299">
    <property type="entry name" value="Met_dep_hydrolase_A"/>
    <property type="match status" value="1"/>
</dbReference>
<reference evidence="3 4" key="1">
    <citation type="journal article" date="2014" name="Genome Announc.">
        <title>Draft Genome Sequence of the Antitrypanosomally Active Sponge-Associated Bacterium Actinokineospora sp. Strain EG49.</title>
        <authorList>
            <person name="Harjes J."/>
            <person name="Ryu T."/>
            <person name="Abdelmohsen U.R."/>
            <person name="Moitinho-Silva L."/>
            <person name="Horn H."/>
            <person name="Ravasi T."/>
            <person name="Hentschel U."/>
        </authorList>
    </citation>
    <scope>NUCLEOTIDE SEQUENCE [LARGE SCALE GENOMIC DNA]</scope>
    <source>
        <strain evidence="3 4">EG49</strain>
    </source>
</reference>
<evidence type="ECO:0000313" key="3">
    <source>
        <dbReference type="EMBL" id="EWC64175.1"/>
    </source>
</evidence>
<keyword evidence="3" id="KW-0645">Protease</keyword>